<dbReference type="EMBL" id="CP003811">
    <property type="protein sequence ID" value="AIQ88256.1"/>
    <property type="molecule type" value="Genomic_DNA"/>
</dbReference>
<keyword evidence="2" id="KW-1185">Reference proteome</keyword>
<proteinExistence type="predicted"/>
<dbReference type="HOGENOM" id="CLU_2844863_0_0_5"/>
<sequence length="65" mass="7127">MIILGALATTAASAVAQVNEKRERCLSEAVLKGLYSRNPGKGSAAFNRYTMSQRGAFMRECMSRR</sequence>
<evidence type="ECO:0000313" key="1">
    <source>
        <dbReference type="EMBL" id="AIQ88256.1"/>
    </source>
</evidence>
<reference evidence="1 2" key="1">
    <citation type="journal article" date="2014" name="PLoS ONE">
        <title>Genome Information of Methylobacterium oryzae, a Plant-Probiotic Methylotroph in the Phyllosphere.</title>
        <authorList>
            <person name="Kwak M.J."/>
            <person name="Jeong H."/>
            <person name="Madhaiyan M."/>
            <person name="Lee Y."/>
            <person name="Sa T.M."/>
            <person name="Oh T.K."/>
            <person name="Kim J.F."/>
        </authorList>
    </citation>
    <scope>NUCLEOTIDE SEQUENCE [LARGE SCALE GENOMIC DNA]</scope>
    <source>
        <strain evidence="1 2">CBMB20</strain>
    </source>
</reference>
<dbReference type="AlphaFoldDB" id="A0A089NK31"/>
<gene>
    <name evidence="1" type="ORF">MOC_0501</name>
</gene>
<name>A0A089NK31_9HYPH</name>
<protein>
    <submittedName>
        <fullName evidence="1">Protein of unassigned function</fullName>
    </submittedName>
</protein>
<dbReference type="KEGG" id="mor:MOC_0501"/>
<evidence type="ECO:0000313" key="2">
    <source>
        <dbReference type="Proteomes" id="UP000029492"/>
    </source>
</evidence>
<accession>A0A089NK31</accession>
<organism evidence="1 2">
    <name type="scientific">Methylobacterium oryzae CBMB20</name>
    <dbReference type="NCBI Taxonomy" id="693986"/>
    <lineage>
        <taxon>Bacteria</taxon>
        <taxon>Pseudomonadati</taxon>
        <taxon>Pseudomonadota</taxon>
        <taxon>Alphaproteobacteria</taxon>
        <taxon>Hyphomicrobiales</taxon>
        <taxon>Methylobacteriaceae</taxon>
        <taxon>Methylobacterium</taxon>
    </lineage>
</organism>
<dbReference type="Proteomes" id="UP000029492">
    <property type="component" value="Chromosome"/>
</dbReference>